<dbReference type="InterPro" id="IPR009045">
    <property type="entry name" value="Zn_M74/Hedgehog-like"/>
</dbReference>
<sequence length="189" mass="21654">MKVNIVVWLVILTACVLFIVFYIENQSLELEPQDDDLSENSELPEELHPIVEKKKDQLVEKAGNQGITIIITEGFRTVGRQDELYKQGRSEEGDIVTYAEGGESYHNYGLAIDFALQNEKGRAIWDMNYDGNNNGESDWMEVVEIAKELGFEWGGDWARFKDYPHLQMDFGLSIYELKRGKRPDDPASD</sequence>
<organism evidence="3 4">
    <name type="scientific">Sediminibacillus halophilus</name>
    <dbReference type="NCBI Taxonomy" id="482461"/>
    <lineage>
        <taxon>Bacteria</taxon>
        <taxon>Bacillati</taxon>
        <taxon>Bacillota</taxon>
        <taxon>Bacilli</taxon>
        <taxon>Bacillales</taxon>
        <taxon>Bacillaceae</taxon>
        <taxon>Sediminibacillus</taxon>
    </lineage>
</organism>
<dbReference type="AlphaFoldDB" id="A0A1G9X6H2"/>
<protein>
    <submittedName>
        <fullName evidence="3">Peptidoglycan L-alanyl-D-glutamate endopeptidase CwlK</fullName>
    </submittedName>
</protein>
<evidence type="ECO:0000313" key="3">
    <source>
        <dbReference type="EMBL" id="SDM92106.1"/>
    </source>
</evidence>
<dbReference type="Gene3D" id="3.30.1380.10">
    <property type="match status" value="1"/>
</dbReference>
<evidence type="ECO:0000256" key="1">
    <source>
        <dbReference type="SAM" id="Phobius"/>
    </source>
</evidence>
<dbReference type="InterPro" id="IPR052179">
    <property type="entry name" value="DD-CPase-like"/>
</dbReference>
<dbReference type="Proteomes" id="UP000182347">
    <property type="component" value="Unassembled WGS sequence"/>
</dbReference>
<dbReference type="Pfam" id="PF13539">
    <property type="entry name" value="Peptidase_M15_4"/>
    <property type="match status" value="1"/>
</dbReference>
<proteinExistence type="predicted"/>
<keyword evidence="1" id="KW-0812">Transmembrane</keyword>
<keyword evidence="1" id="KW-0472">Membrane</keyword>
<dbReference type="CDD" id="cd14845">
    <property type="entry name" value="L-Ala-D-Glu_peptidase_like"/>
    <property type="match status" value="1"/>
</dbReference>
<feature type="domain" description="Peptidase M15C" evidence="2">
    <location>
        <begin position="102"/>
        <end position="168"/>
    </location>
</feature>
<dbReference type="InterPro" id="IPR039561">
    <property type="entry name" value="Peptidase_M15C"/>
</dbReference>
<keyword evidence="4" id="KW-1185">Reference proteome</keyword>
<evidence type="ECO:0000313" key="4">
    <source>
        <dbReference type="Proteomes" id="UP000182347"/>
    </source>
</evidence>
<dbReference type="STRING" id="482461.SAMN05216244_3765"/>
<name>A0A1G9X6H2_9BACI</name>
<evidence type="ECO:0000259" key="2">
    <source>
        <dbReference type="Pfam" id="PF13539"/>
    </source>
</evidence>
<dbReference type="SUPFAM" id="SSF55166">
    <property type="entry name" value="Hedgehog/DD-peptidase"/>
    <property type="match status" value="1"/>
</dbReference>
<gene>
    <name evidence="3" type="ORF">SAMN05216244_3765</name>
</gene>
<dbReference type="RefSeq" id="WP_074600754.1">
    <property type="nucleotide sequence ID" value="NZ_FNHF01000006.1"/>
</dbReference>
<dbReference type="OrthoDB" id="9799970at2"/>
<reference evidence="4" key="1">
    <citation type="submission" date="2016-10" db="EMBL/GenBank/DDBJ databases">
        <authorList>
            <person name="Varghese N."/>
            <person name="Submissions S."/>
        </authorList>
    </citation>
    <scope>NUCLEOTIDE SEQUENCE [LARGE SCALE GENOMIC DNA]</scope>
    <source>
        <strain evidence="4">CGMCC 1.6199</strain>
    </source>
</reference>
<keyword evidence="1" id="KW-1133">Transmembrane helix</keyword>
<feature type="transmembrane region" description="Helical" evidence="1">
    <location>
        <begin position="6"/>
        <end position="23"/>
    </location>
</feature>
<dbReference type="PROSITE" id="PS51257">
    <property type="entry name" value="PROKAR_LIPOPROTEIN"/>
    <property type="match status" value="1"/>
</dbReference>
<accession>A0A1G9X6H2</accession>
<dbReference type="PANTHER" id="PTHR34385">
    <property type="entry name" value="D-ALANYL-D-ALANINE CARBOXYPEPTIDASE"/>
    <property type="match status" value="1"/>
</dbReference>
<dbReference type="PANTHER" id="PTHR34385:SF1">
    <property type="entry name" value="PEPTIDOGLYCAN L-ALANYL-D-GLUTAMATE ENDOPEPTIDASE CWLK"/>
    <property type="match status" value="1"/>
</dbReference>
<dbReference type="EMBL" id="FNHF01000006">
    <property type="protein sequence ID" value="SDM92106.1"/>
    <property type="molecule type" value="Genomic_DNA"/>
</dbReference>
<dbReference type="GO" id="GO:0008233">
    <property type="term" value="F:peptidase activity"/>
    <property type="evidence" value="ECO:0007669"/>
    <property type="project" value="InterPro"/>
</dbReference>